<dbReference type="Pfam" id="PF06374">
    <property type="entry name" value="NDUF_C2"/>
    <property type="match status" value="1"/>
</dbReference>
<keyword evidence="1" id="KW-1185">Reference proteome</keyword>
<name>A0A5K4F970_SCHMA</name>
<reference evidence="1" key="1">
    <citation type="journal article" date="2012" name="PLoS Negl. Trop. Dis.">
        <title>A systematically improved high quality genome and transcriptome of the human blood fluke Schistosoma mansoni.</title>
        <authorList>
            <person name="Protasio A.V."/>
            <person name="Tsai I.J."/>
            <person name="Babbage A."/>
            <person name="Nichol S."/>
            <person name="Hunt M."/>
            <person name="Aslett M.A."/>
            <person name="De Silva N."/>
            <person name="Velarde G.S."/>
            <person name="Anderson T.J."/>
            <person name="Clark R.C."/>
            <person name="Davidson C."/>
            <person name="Dillon G.P."/>
            <person name="Holroyd N.E."/>
            <person name="LoVerde P.T."/>
            <person name="Lloyd C."/>
            <person name="McQuillan J."/>
            <person name="Oliveira G."/>
            <person name="Otto T.D."/>
            <person name="Parker-Manuel S.J."/>
            <person name="Quail M.A."/>
            <person name="Wilson R.A."/>
            <person name="Zerlotini A."/>
            <person name="Dunne D.W."/>
            <person name="Berriman M."/>
        </authorList>
    </citation>
    <scope>NUCLEOTIDE SEQUENCE [LARGE SCALE GENOMIC DNA]</scope>
    <source>
        <strain evidence="1">Puerto Rican</strain>
    </source>
</reference>
<sequence length="91" mass="10746">MIPEVMALSAVSLHLTWNFYLMRPLYAHLYRAVLWGSGAYIISREVQRAFHKKKVAHLKAIDIYKSQFPDRVPVKFYPTFGEIIKPWKPLR</sequence>
<dbReference type="InParanoid" id="A0A5K4F970"/>
<dbReference type="Proteomes" id="UP000008854">
    <property type="component" value="Unassembled WGS sequence"/>
</dbReference>
<evidence type="ECO:0000313" key="2">
    <source>
        <dbReference type="WBParaSite" id="Smp_322240.1"/>
    </source>
</evidence>
<proteinExistence type="predicted"/>
<protein>
    <submittedName>
        <fullName evidence="2">ATP synthase subunit epsilon, mitochondrial</fullName>
    </submittedName>
</protein>
<dbReference type="GO" id="GO:0006120">
    <property type="term" value="P:mitochondrial electron transport, NADH to ubiquinone"/>
    <property type="evidence" value="ECO:0007669"/>
    <property type="project" value="InterPro"/>
</dbReference>
<reference evidence="2" key="2">
    <citation type="submission" date="2019-11" db="UniProtKB">
        <authorList>
            <consortium name="WormBaseParasite"/>
        </authorList>
    </citation>
    <scope>IDENTIFICATION</scope>
    <source>
        <strain evidence="2">Puerto Rican</strain>
    </source>
</reference>
<evidence type="ECO:0000313" key="1">
    <source>
        <dbReference type="Proteomes" id="UP000008854"/>
    </source>
</evidence>
<organism evidence="1 2">
    <name type="scientific">Schistosoma mansoni</name>
    <name type="common">Blood fluke</name>
    <dbReference type="NCBI Taxonomy" id="6183"/>
    <lineage>
        <taxon>Eukaryota</taxon>
        <taxon>Metazoa</taxon>
        <taxon>Spiralia</taxon>
        <taxon>Lophotrochozoa</taxon>
        <taxon>Platyhelminthes</taxon>
        <taxon>Trematoda</taxon>
        <taxon>Digenea</taxon>
        <taxon>Strigeidida</taxon>
        <taxon>Schistosomatoidea</taxon>
        <taxon>Schistosomatidae</taxon>
        <taxon>Schistosoma</taxon>
    </lineage>
</organism>
<dbReference type="GO" id="GO:0005743">
    <property type="term" value="C:mitochondrial inner membrane"/>
    <property type="evidence" value="ECO:0007669"/>
    <property type="project" value="InterPro"/>
</dbReference>
<dbReference type="AlphaFoldDB" id="A0A5K4F970"/>
<accession>A0A5K4F970</accession>
<dbReference type="WBParaSite" id="Smp_322240.1">
    <property type="protein sequence ID" value="Smp_322240.1"/>
    <property type="gene ID" value="Smp_322240"/>
</dbReference>
<dbReference type="InterPro" id="IPR009423">
    <property type="entry name" value="NDUC2"/>
</dbReference>